<organism evidence="1 2">
    <name type="scientific">Thraustotheca clavata</name>
    <dbReference type="NCBI Taxonomy" id="74557"/>
    <lineage>
        <taxon>Eukaryota</taxon>
        <taxon>Sar</taxon>
        <taxon>Stramenopiles</taxon>
        <taxon>Oomycota</taxon>
        <taxon>Saprolegniomycetes</taxon>
        <taxon>Saprolegniales</taxon>
        <taxon>Achlyaceae</taxon>
        <taxon>Thraustotheca</taxon>
    </lineage>
</organism>
<reference evidence="1 2" key="1">
    <citation type="journal article" date="2014" name="Genome Biol. Evol.">
        <title>The secreted proteins of Achlya hypogyna and Thraustotheca clavata identify the ancestral oomycete secretome and reveal gene acquisitions by horizontal gene transfer.</title>
        <authorList>
            <person name="Misner I."/>
            <person name="Blouin N."/>
            <person name="Leonard G."/>
            <person name="Richards T.A."/>
            <person name="Lane C.E."/>
        </authorList>
    </citation>
    <scope>NUCLEOTIDE SEQUENCE [LARGE SCALE GENOMIC DNA]</scope>
    <source>
        <strain evidence="1 2">ATCC 34112</strain>
    </source>
</reference>
<accession>A0A1W0A1X3</accession>
<evidence type="ECO:0000313" key="2">
    <source>
        <dbReference type="Proteomes" id="UP000243217"/>
    </source>
</evidence>
<proteinExistence type="predicted"/>
<sequence>MQVNFSLGFKSPCFFTMLNLAGYQIPLLERNVVEWCERIVAILNKERTEGNLEDIVHEQGTGADRPLFVVKMVSSFTNDGTASPRIMLGTEQGSSVHINHHIAVALVQAIMEAEPPMNKTELAITKRHIALLKKRIAEEQYGQEVYAIIMELFKY</sequence>
<protein>
    <submittedName>
        <fullName evidence="1">Uncharacterized protein</fullName>
    </submittedName>
</protein>
<comment type="caution">
    <text evidence="1">The sequence shown here is derived from an EMBL/GenBank/DDBJ whole genome shotgun (WGS) entry which is preliminary data.</text>
</comment>
<gene>
    <name evidence="1" type="ORF">THRCLA_03570</name>
</gene>
<evidence type="ECO:0000313" key="1">
    <source>
        <dbReference type="EMBL" id="OQS04181.1"/>
    </source>
</evidence>
<dbReference type="OrthoDB" id="69402at2759"/>
<name>A0A1W0A1X3_9STRA</name>
<dbReference type="Proteomes" id="UP000243217">
    <property type="component" value="Unassembled WGS sequence"/>
</dbReference>
<dbReference type="AlphaFoldDB" id="A0A1W0A1X3"/>
<keyword evidence="2" id="KW-1185">Reference proteome</keyword>
<dbReference type="EMBL" id="JNBS01000668">
    <property type="protein sequence ID" value="OQS04181.1"/>
    <property type="molecule type" value="Genomic_DNA"/>
</dbReference>